<name>A0A0U1KV78_9FIRM</name>
<evidence type="ECO:0000313" key="2">
    <source>
        <dbReference type="Proteomes" id="UP000049855"/>
    </source>
</evidence>
<dbReference type="AlphaFoldDB" id="A0A0U1KV78"/>
<proteinExistence type="predicted"/>
<keyword evidence="2" id="KW-1185">Reference proteome</keyword>
<sequence>MIKAFGRIVFFVISMINPRFGHTKKKVKEVVNVKYPVYKKAG</sequence>
<gene>
    <name evidence="1" type="ORF">SpAn4DRAFT_3843</name>
</gene>
<reference evidence="2" key="1">
    <citation type="submission" date="2015-03" db="EMBL/GenBank/DDBJ databases">
        <authorList>
            <person name="Nijsse Bart"/>
        </authorList>
    </citation>
    <scope>NUCLEOTIDE SEQUENCE [LARGE SCALE GENOMIC DNA]</scope>
</reference>
<evidence type="ECO:0000313" key="1">
    <source>
        <dbReference type="EMBL" id="CQR71338.1"/>
    </source>
</evidence>
<organism evidence="1 2">
    <name type="scientific">Sporomusa ovata</name>
    <dbReference type="NCBI Taxonomy" id="2378"/>
    <lineage>
        <taxon>Bacteria</taxon>
        <taxon>Bacillati</taxon>
        <taxon>Bacillota</taxon>
        <taxon>Negativicutes</taxon>
        <taxon>Selenomonadales</taxon>
        <taxon>Sporomusaceae</taxon>
        <taxon>Sporomusa</taxon>
    </lineage>
</organism>
<dbReference type="Proteomes" id="UP000049855">
    <property type="component" value="Unassembled WGS sequence"/>
</dbReference>
<dbReference type="EMBL" id="CTRP01000004">
    <property type="protein sequence ID" value="CQR71338.1"/>
    <property type="molecule type" value="Genomic_DNA"/>
</dbReference>
<dbReference type="RefSeq" id="WP_021167442.1">
    <property type="nucleotide sequence ID" value="NZ_CTRP01000004.1"/>
</dbReference>
<protein>
    <submittedName>
        <fullName evidence="1">Uncharacterized protein</fullName>
    </submittedName>
</protein>
<accession>A0A0U1KV78</accession>